<dbReference type="GO" id="GO:0001887">
    <property type="term" value="P:selenium compound metabolic process"/>
    <property type="evidence" value="ECO:0007669"/>
    <property type="project" value="TreeGrafter"/>
</dbReference>
<organism evidence="8 9">
    <name type="scientific">Anguilla anguilla</name>
    <name type="common">European freshwater eel</name>
    <name type="synonym">Muraena anguilla</name>
    <dbReference type="NCBI Taxonomy" id="7936"/>
    <lineage>
        <taxon>Eukaryota</taxon>
        <taxon>Metazoa</taxon>
        <taxon>Chordata</taxon>
        <taxon>Craniata</taxon>
        <taxon>Vertebrata</taxon>
        <taxon>Euteleostomi</taxon>
        <taxon>Actinopterygii</taxon>
        <taxon>Neopterygii</taxon>
        <taxon>Teleostei</taxon>
        <taxon>Anguilliformes</taxon>
        <taxon>Anguillidae</taxon>
        <taxon>Anguilla</taxon>
    </lineage>
</organism>
<evidence type="ECO:0000256" key="1">
    <source>
        <dbReference type="ARBA" id="ARBA00004613"/>
    </source>
</evidence>
<name>A0A9D3RS37_ANGAN</name>
<evidence type="ECO:0000256" key="6">
    <source>
        <dbReference type="SAM" id="MobiDB-lite"/>
    </source>
</evidence>
<comment type="caution">
    <text evidence="8">The sequence shown here is derived from an EMBL/GenBank/DDBJ whole genome shotgun (WGS) entry which is preliminary data.</text>
</comment>
<keyword evidence="2" id="KW-0964">Secreted</keyword>
<evidence type="ECO:0000313" key="8">
    <source>
        <dbReference type="EMBL" id="KAG5841289.1"/>
    </source>
</evidence>
<keyword evidence="4" id="KW-0712">Selenocysteine</keyword>
<dbReference type="InterPro" id="IPR007671">
    <property type="entry name" value="Selenoprotein-P_N"/>
</dbReference>
<sequence length="154" mass="16629">MLSTPYVELAIRDTYCKNVCGSCEYENAEQQLACNRTVEEEGTDAPPEGEVAHGHGHGHGHSHGHSHGHGHGHGHDHSHGHRHNHDGHHGSAERRGHGAGCLQQPTHLHTQCHAQQHVHLQGQVHAAHGLDQQVTGGDLGQVLQQGAPEPRQQP</sequence>
<comment type="subcellular location">
    <subcellularLocation>
        <location evidence="1">Secreted</location>
    </subcellularLocation>
</comment>
<proteinExistence type="predicted"/>
<dbReference type="GO" id="GO:0008430">
    <property type="term" value="F:selenium binding"/>
    <property type="evidence" value="ECO:0007669"/>
    <property type="project" value="InterPro"/>
</dbReference>
<dbReference type="Proteomes" id="UP001044222">
    <property type="component" value="Chromosome 10"/>
</dbReference>
<dbReference type="Pfam" id="PF04592">
    <property type="entry name" value="SelP_N"/>
    <property type="match status" value="1"/>
</dbReference>
<feature type="region of interest" description="Disordered" evidence="6">
    <location>
        <begin position="37"/>
        <end position="103"/>
    </location>
</feature>
<dbReference type="PANTHER" id="PTHR10105">
    <property type="entry name" value="SELENOPROTEIN P"/>
    <property type="match status" value="1"/>
</dbReference>
<feature type="compositionally biased region" description="Basic residues" evidence="6">
    <location>
        <begin position="54"/>
        <end position="86"/>
    </location>
</feature>
<dbReference type="InterPro" id="IPR037941">
    <property type="entry name" value="SeP"/>
</dbReference>
<keyword evidence="9" id="KW-1185">Reference proteome</keyword>
<dbReference type="AlphaFoldDB" id="A0A9D3RS37"/>
<evidence type="ECO:0000259" key="7">
    <source>
        <dbReference type="Pfam" id="PF04592"/>
    </source>
</evidence>
<keyword evidence="3" id="KW-0732">Signal</keyword>
<evidence type="ECO:0000256" key="4">
    <source>
        <dbReference type="ARBA" id="ARBA00022933"/>
    </source>
</evidence>
<evidence type="ECO:0000313" key="9">
    <source>
        <dbReference type="Proteomes" id="UP001044222"/>
    </source>
</evidence>
<dbReference type="PANTHER" id="PTHR10105:SF3">
    <property type="entry name" value="SELENOPROTEIN P"/>
    <property type="match status" value="1"/>
</dbReference>
<gene>
    <name evidence="8" type="ORF">ANANG_G00197980</name>
</gene>
<accession>A0A9D3RS37</accession>
<feature type="compositionally biased region" description="Basic and acidic residues" evidence="6">
    <location>
        <begin position="87"/>
        <end position="96"/>
    </location>
</feature>
<evidence type="ECO:0000256" key="2">
    <source>
        <dbReference type="ARBA" id="ARBA00022525"/>
    </source>
</evidence>
<reference evidence="8" key="1">
    <citation type="submission" date="2021-01" db="EMBL/GenBank/DDBJ databases">
        <title>A chromosome-scale assembly of European eel, Anguilla anguilla.</title>
        <authorList>
            <person name="Henkel C."/>
            <person name="Jong-Raadsen S.A."/>
            <person name="Dufour S."/>
            <person name="Weltzien F.-A."/>
            <person name="Palstra A.P."/>
            <person name="Pelster B."/>
            <person name="Spaink H.P."/>
            <person name="Van Den Thillart G.E."/>
            <person name="Jansen H."/>
            <person name="Zahm M."/>
            <person name="Klopp C."/>
            <person name="Cedric C."/>
            <person name="Louis A."/>
            <person name="Berthelot C."/>
            <person name="Parey E."/>
            <person name="Roest Crollius H."/>
            <person name="Montfort J."/>
            <person name="Robinson-Rechavi M."/>
            <person name="Bucao C."/>
            <person name="Bouchez O."/>
            <person name="Gislard M."/>
            <person name="Lluch J."/>
            <person name="Milhes M."/>
            <person name="Lampietro C."/>
            <person name="Lopez Roques C."/>
            <person name="Donnadieu C."/>
            <person name="Braasch I."/>
            <person name="Desvignes T."/>
            <person name="Postlethwait J."/>
            <person name="Bobe J."/>
            <person name="Guiguen Y."/>
            <person name="Dirks R."/>
        </authorList>
    </citation>
    <scope>NUCLEOTIDE SEQUENCE</scope>
    <source>
        <strain evidence="8">Tag_6206</strain>
        <tissue evidence="8">Liver</tissue>
    </source>
</reference>
<keyword evidence="5" id="KW-0325">Glycoprotein</keyword>
<protein>
    <recommendedName>
        <fullName evidence="7">Selenoprotein P N-terminal domain-containing protein</fullName>
    </recommendedName>
</protein>
<dbReference type="GO" id="GO:0005576">
    <property type="term" value="C:extracellular region"/>
    <property type="evidence" value="ECO:0007669"/>
    <property type="project" value="UniProtKB-SubCell"/>
</dbReference>
<dbReference type="EMBL" id="JAFIRN010000010">
    <property type="protein sequence ID" value="KAG5841289.1"/>
    <property type="molecule type" value="Genomic_DNA"/>
</dbReference>
<feature type="region of interest" description="Disordered" evidence="6">
    <location>
        <begin position="135"/>
        <end position="154"/>
    </location>
</feature>
<evidence type="ECO:0000256" key="5">
    <source>
        <dbReference type="ARBA" id="ARBA00023180"/>
    </source>
</evidence>
<feature type="domain" description="Selenoprotein P N-terminal" evidence="7">
    <location>
        <begin position="1"/>
        <end position="96"/>
    </location>
</feature>
<evidence type="ECO:0000256" key="3">
    <source>
        <dbReference type="ARBA" id="ARBA00022729"/>
    </source>
</evidence>